<name>A0A330M8U0_9GAMM</name>
<evidence type="ECO:0000313" key="1">
    <source>
        <dbReference type="EMBL" id="SQH77420.1"/>
    </source>
</evidence>
<sequence length="43" mass="4915">MRRSNASIHIISTSYFLKNLGLKVWAYKNGANPIELAPLYHIL</sequence>
<evidence type="ECO:0000313" key="2">
    <source>
        <dbReference type="Proteomes" id="UP000250123"/>
    </source>
</evidence>
<accession>A0A330M8U0</accession>
<protein>
    <submittedName>
        <fullName evidence="1">Uncharacterized protein</fullName>
    </submittedName>
</protein>
<dbReference type="AlphaFoldDB" id="A0A330M8U0"/>
<gene>
    <name evidence="1" type="ORF">SHEWBE_3457</name>
</gene>
<dbReference type="EMBL" id="LS483452">
    <property type="protein sequence ID" value="SQH77420.1"/>
    <property type="molecule type" value="Genomic_DNA"/>
</dbReference>
<proteinExistence type="predicted"/>
<organism evidence="1 2">
    <name type="scientific">Shewanella benthica</name>
    <dbReference type="NCBI Taxonomy" id="43661"/>
    <lineage>
        <taxon>Bacteria</taxon>
        <taxon>Pseudomonadati</taxon>
        <taxon>Pseudomonadota</taxon>
        <taxon>Gammaproteobacteria</taxon>
        <taxon>Alteromonadales</taxon>
        <taxon>Shewanellaceae</taxon>
        <taxon>Shewanella</taxon>
    </lineage>
</organism>
<reference evidence="2" key="1">
    <citation type="submission" date="2018-06" db="EMBL/GenBank/DDBJ databases">
        <authorList>
            <person name="Cea G.-C."/>
            <person name="William W."/>
        </authorList>
    </citation>
    <scope>NUCLEOTIDE SEQUENCE [LARGE SCALE GENOMIC DNA]</scope>
    <source>
        <strain evidence="2">DB21MT-2</strain>
    </source>
</reference>
<dbReference type="KEGG" id="sbk:SHEWBE_3457"/>
<dbReference type="Proteomes" id="UP000250123">
    <property type="component" value="Chromosome SHEWBE"/>
</dbReference>